<evidence type="ECO:0000313" key="6">
    <source>
        <dbReference type="EMBL" id="HCW66367.1"/>
    </source>
</evidence>
<dbReference type="SUPFAM" id="SSF56281">
    <property type="entry name" value="Metallo-hydrolase/oxidoreductase"/>
    <property type="match status" value="1"/>
</dbReference>
<keyword evidence="2" id="KW-0175">Coiled coil</keyword>
<proteinExistence type="predicted"/>
<evidence type="ECO:0000313" key="5">
    <source>
        <dbReference type="EMBL" id="HBU98477.1"/>
    </source>
</evidence>
<dbReference type="Proteomes" id="UP000264753">
    <property type="component" value="Unassembled WGS sequence"/>
</dbReference>
<dbReference type="Pfam" id="PF10996">
    <property type="entry name" value="Beta-Casp"/>
    <property type="match status" value="1"/>
</dbReference>
<evidence type="ECO:0000259" key="3">
    <source>
        <dbReference type="SMART" id="SM00849"/>
    </source>
</evidence>
<dbReference type="InterPro" id="IPR001279">
    <property type="entry name" value="Metallo-B-lactamas"/>
</dbReference>
<dbReference type="GO" id="GO:0016787">
    <property type="term" value="F:hydrolase activity"/>
    <property type="evidence" value="ECO:0007669"/>
    <property type="project" value="UniProtKB-KW"/>
</dbReference>
<dbReference type="RefSeq" id="WP_276653392.1">
    <property type="nucleotide sequence ID" value="NZ_DOOG01000092.1"/>
</dbReference>
<feature type="coiled-coil region" evidence="2">
    <location>
        <begin position="530"/>
        <end position="557"/>
    </location>
</feature>
<dbReference type="Pfam" id="PF00753">
    <property type="entry name" value="Lactamase_B"/>
    <property type="match status" value="1"/>
</dbReference>
<dbReference type="AlphaFoldDB" id="A0A358HTG2"/>
<dbReference type="PANTHER" id="PTHR11203:SF37">
    <property type="entry name" value="INTEGRATOR COMPLEX SUBUNIT 11"/>
    <property type="match status" value="1"/>
</dbReference>
<gene>
    <name evidence="5" type="ORF">DEF21_11315</name>
    <name evidence="6" type="ORF">DHR80_03970</name>
</gene>
<dbReference type="EMBL" id="DPOP01000036">
    <property type="protein sequence ID" value="HCW66367.1"/>
    <property type="molecule type" value="Genomic_DNA"/>
</dbReference>
<dbReference type="CDD" id="cd16295">
    <property type="entry name" value="TTHA0252-CPSF-like_MBL-fold"/>
    <property type="match status" value="1"/>
</dbReference>
<reference evidence="7 8" key="1">
    <citation type="journal article" date="2018" name="Nat. Biotechnol.">
        <title>A standardized bacterial taxonomy based on genome phylogeny substantially revises the tree of life.</title>
        <authorList>
            <person name="Parks D.H."/>
            <person name="Chuvochina M."/>
            <person name="Waite D.W."/>
            <person name="Rinke C."/>
            <person name="Skarshewski A."/>
            <person name="Chaumeil P.A."/>
            <person name="Hugenholtz P."/>
        </authorList>
    </citation>
    <scope>NUCLEOTIDE SEQUENCE [LARGE SCALE GENOMIC DNA]</scope>
    <source>
        <strain evidence="5">UBA8707</strain>
        <strain evidence="6">UBA9881</strain>
    </source>
</reference>
<dbReference type="GO" id="GO:0004521">
    <property type="term" value="F:RNA endonuclease activity"/>
    <property type="evidence" value="ECO:0007669"/>
    <property type="project" value="TreeGrafter"/>
</dbReference>
<dbReference type="InterPro" id="IPR022712">
    <property type="entry name" value="Beta_Casp"/>
</dbReference>
<evidence type="ECO:0000259" key="4">
    <source>
        <dbReference type="SMART" id="SM01027"/>
    </source>
</evidence>
<dbReference type="EMBL" id="DOOG01000092">
    <property type="protein sequence ID" value="HBU98477.1"/>
    <property type="molecule type" value="Genomic_DNA"/>
</dbReference>
<name>A0A358HTG2_9PROT</name>
<evidence type="ECO:0000256" key="1">
    <source>
        <dbReference type="ARBA" id="ARBA00022801"/>
    </source>
</evidence>
<dbReference type="InterPro" id="IPR050698">
    <property type="entry name" value="MBL"/>
</dbReference>
<dbReference type="InterPro" id="IPR036866">
    <property type="entry name" value="RibonucZ/Hydroxyglut_hydro"/>
</dbReference>
<protein>
    <recommendedName>
        <fullName evidence="9">MBL fold metallo-hydrolase</fullName>
    </recommendedName>
</protein>
<dbReference type="Proteomes" id="UP000264179">
    <property type="component" value="Unassembled WGS sequence"/>
</dbReference>
<dbReference type="SMART" id="SM00849">
    <property type="entry name" value="Lactamase_B"/>
    <property type="match status" value="1"/>
</dbReference>
<comment type="caution">
    <text evidence="5">The sequence shown here is derived from an EMBL/GenBank/DDBJ whole genome shotgun (WGS) entry which is preliminary data.</text>
</comment>
<evidence type="ECO:0000313" key="7">
    <source>
        <dbReference type="Proteomes" id="UP000264179"/>
    </source>
</evidence>
<evidence type="ECO:0000256" key="2">
    <source>
        <dbReference type="SAM" id="Coils"/>
    </source>
</evidence>
<sequence length="557" mass="62153">MQNSTPSNTNPSMIEAHPKSGRLNVKFVGARDGVSGSCSWLYHAASDSQFLVDCGAFQGADDTPNQQDFPFDPSALRFVLLTHAHIDHCGRLPKLVDEGFKGKVYATKATRDLTMTMLRDAVKKTSIYNESHIDEIKWDVIDADLGFKWGRLRPLADDLCVSFLRSSHILGASLVSIVWKSEDGTDRTICFSGDTGGQSEENSYLPLMKPGQTPFQSSNYIVTEATYGNRTRDADAMSSKVRTDLLSDIISRTVFDKKGKVIIPAFSLHRTQELIADIWSCLRKIKDDPRYADNKLNVLIDSPLGRKVTEVYEQHLFSVVSNGKFQYLNSELPEHIGLSNDDIHGGFKTLVAGERLKITENSAVVFSSSNPNERQTIEQKLRDNQIVLASSGMCDFGPVSAYLKHIRSDPKNTIIITGFQSPGTAGSNLLPSNIDPIDLEQNCVEVVDMAAYYSAHADKNQLLNFIFESRKEEKSKVSATVFINHGTTKAKLELAESIKARAEQKFGTDRSVHRVLKSNALWFDLENGEYLDEQSEMNQLLDEIERLKQELSSHKTK</sequence>
<evidence type="ECO:0000313" key="8">
    <source>
        <dbReference type="Proteomes" id="UP000264753"/>
    </source>
</evidence>
<dbReference type="SMART" id="SM01027">
    <property type="entry name" value="Beta-Casp"/>
    <property type="match status" value="1"/>
</dbReference>
<dbReference type="PANTHER" id="PTHR11203">
    <property type="entry name" value="CLEAVAGE AND POLYADENYLATION SPECIFICITY FACTOR FAMILY MEMBER"/>
    <property type="match status" value="1"/>
</dbReference>
<accession>A0A358HTG2</accession>
<organism evidence="5 8">
    <name type="scientific">Thalassospira lucentensis</name>
    <dbReference type="NCBI Taxonomy" id="168935"/>
    <lineage>
        <taxon>Bacteria</taxon>
        <taxon>Pseudomonadati</taxon>
        <taxon>Pseudomonadota</taxon>
        <taxon>Alphaproteobacteria</taxon>
        <taxon>Rhodospirillales</taxon>
        <taxon>Thalassospiraceae</taxon>
        <taxon>Thalassospira</taxon>
    </lineage>
</organism>
<feature type="domain" description="Metallo-beta-lactamase" evidence="3">
    <location>
        <begin position="36"/>
        <end position="240"/>
    </location>
</feature>
<keyword evidence="1" id="KW-0378">Hydrolase</keyword>
<dbReference type="Gene3D" id="3.40.50.10890">
    <property type="match status" value="1"/>
</dbReference>
<evidence type="ECO:0008006" key="9">
    <source>
        <dbReference type="Google" id="ProtNLM"/>
    </source>
</evidence>
<dbReference type="Pfam" id="PF07521">
    <property type="entry name" value="RMMBL"/>
    <property type="match status" value="1"/>
</dbReference>
<dbReference type="Gene3D" id="3.60.15.10">
    <property type="entry name" value="Ribonuclease Z/Hydroxyacylglutathione hydrolase-like"/>
    <property type="match status" value="1"/>
</dbReference>
<feature type="domain" description="Beta-Casp" evidence="4">
    <location>
        <begin position="271"/>
        <end position="429"/>
    </location>
</feature>
<dbReference type="InterPro" id="IPR011108">
    <property type="entry name" value="RMMBL"/>
</dbReference>